<evidence type="ECO:0000256" key="1">
    <source>
        <dbReference type="SAM" id="SignalP"/>
    </source>
</evidence>
<gene>
    <name evidence="2" type="ORF">ACFSR2_14820</name>
</gene>
<keyword evidence="1" id="KW-0732">Signal</keyword>
<dbReference type="SUPFAM" id="SSF69304">
    <property type="entry name" value="Tricorn protease N-terminal domain"/>
    <property type="match status" value="1"/>
</dbReference>
<proteinExistence type="predicted"/>
<organism evidence="2 3">
    <name type="scientific">Emticicia soli</name>
    <dbReference type="NCBI Taxonomy" id="2027878"/>
    <lineage>
        <taxon>Bacteria</taxon>
        <taxon>Pseudomonadati</taxon>
        <taxon>Bacteroidota</taxon>
        <taxon>Cytophagia</taxon>
        <taxon>Cytophagales</taxon>
        <taxon>Leadbetterellaceae</taxon>
        <taxon>Emticicia</taxon>
    </lineage>
</organism>
<dbReference type="Proteomes" id="UP001597510">
    <property type="component" value="Unassembled WGS sequence"/>
</dbReference>
<dbReference type="InterPro" id="IPR011042">
    <property type="entry name" value="6-blade_b-propeller_TolB-like"/>
</dbReference>
<sequence length="288" mass="32845">MTRILACLYLFLPFISFAQTGSEIYLLDISFKNNKFTLSNPVNITEHKGYDNQPSFHPVLPFVYYASANDSGRTDIKVYDYIKHRTQQITNTPEREYSPTITPNEYYFSCIIQRDNGQQDLGQYLIGGGPAKVLIKDLKVGYHTWIDANNLLLFVLADSTNNLYHYNLTTKERSIIAPKPGRSLHKIPNQQAFSFIDKSSADQWIIKQFEPASQKISPIVNPLGKSEDITWTSTSYILSSDGEKLYAYNPQSSKEWQLIDTSHLPMLKKISRMAVNKDNNKLAVVVSE</sequence>
<evidence type="ECO:0000313" key="2">
    <source>
        <dbReference type="EMBL" id="MFD2522171.1"/>
    </source>
</evidence>
<feature type="chain" id="PRO_5046008634" evidence="1">
    <location>
        <begin position="19"/>
        <end position="288"/>
    </location>
</feature>
<keyword evidence="3" id="KW-1185">Reference proteome</keyword>
<protein>
    <submittedName>
        <fullName evidence="2">TolB family protein</fullName>
    </submittedName>
</protein>
<name>A0ABW5JBP1_9BACT</name>
<comment type="caution">
    <text evidence="2">The sequence shown here is derived from an EMBL/GenBank/DDBJ whole genome shotgun (WGS) entry which is preliminary data.</text>
</comment>
<dbReference type="RefSeq" id="WP_340240513.1">
    <property type="nucleotide sequence ID" value="NZ_JBBEWC010000021.1"/>
</dbReference>
<accession>A0ABW5JBP1</accession>
<feature type="signal peptide" evidence="1">
    <location>
        <begin position="1"/>
        <end position="18"/>
    </location>
</feature>
<dbReference type="Gene3D" id="2.120.10.30">
    <property type="entry name" value="TolB, C-terminal domain"/>
    <property type="match status" value="1"/>
</dbReference>
<evidence type="ECO:0000313" key="3">
    <source>
        <dbReference type="Proteomes" id="UP001597510"/>
    </source>
</evidence>
<reference evidence="3" key="1">
    <citation type="journal article" date="2019" name="Int. J. Syst. Evol. Microbiol.">
        <title>The Global Catalogue of Microorganisms (GCM) 10K type strain sequencing project: providing services to taxonomists for standard genome sequencing and annotation.</title>
        <authorList>
            <consortium name="The Broad Institute Genomics Platform"/>
            <consortium name="The Broad Institute Genome Sequencing Center for Infectious Disease"/>
            <person name="Wu L."/>
            <person name="Ma J."/>
        </authorList>
    </citation>
    <scope>NUCLEOTIDE SEQUENCE [LARGE SCALE GENOMIC DNA]</scope>
    <source>
        <strain evidence="3">KCTC 52344</strain>
    </source>
</reference>
<dbReference type="EMBL" id="JBHULC010000014">
    <property type="protein sequence ID" value="MFD2522171.1"/>
    <property type="molecule type" value="Genomic_DNA"/>
</dbReference>